<accession>A0ACD5AQK1</accession>
<proteinExistence type="predicted"/>
<dbReference type="Proteomes" id="UP001432251">
    <property type="component" value="Plasmid p1"/>
</dbReference>
<dbReference type="EMBL" id="CP146023">
    <property type="protein sequence ID" value="WWQ69457.1"/>
    <property type="molecule type" value="Genomic_DNA"/>
</dbReference>
<sequence>MFTACESAGHAAPAEAWQALTGAWSWAAPLPTAACHADFPGATARPTPGGFTLSGLWSLPAAEETGLWLALPLPASATGEPDLFVVATKALSGRGGAGSLVRLDDLYVPAGFATHSAGAPLRVGDAAFLWTAVTALALGTARRITDVLAAPHAGGAASTPQAAATATELATVLHDERLSLAAALHDAPSARKGLPTAVEKRLVARVPRAGRAVQYLVAVAYEHALTADCGGGWHPLLSLIEAGSPILQLARCTTELLPPAT</sequence>
<geneLocation type="plasmid" evidence="1 2">
    <name>p1</name>
</geneLocation>
<keyword evidence="1" id="KW-0614">Plasmid</keyword>
<reference evidence="1" key="1">
    <citation type="journal article" date="2025" name="Int. J. Syst. Evol. Microbiol.">
        <title>Streptomyces citrinus sp. nov., with yellow diffusible pigment.</title>
        <authorList>
            <person name="He Y."/>
            <person name="Yang E."/>
            <person name="Xu J."/>
            <person name="Sun Y."/>
            <person name="Sun L."/>
        </authorList>
    </citation>
    <scope>NUCLEOTIDE SEQUENCE</scope>
    <source>
        <strain evidence="1">Q6</strain>
    </source>
</reference>
<protein>
    <submittedName>
        <fullName evidence="1">Uncharacterized protein</fullName>
    </submittedName>
</protein>
<keyword evidence="2" id="KW-1185">Reference proteome</keyword>
<organism evidence="1 2">
    <name type="scientific">Streptomyces citrinus</name>
    <dbReference type="NCBI Taxonomy" id="3118173"/>
    <lineage>
        <taxon>Bacteria</taxon>
        <taxon>Bacillati</taxon>
        <taxon>Actinomycetota</taxon>
        <taxon>Actinomycetes</taxon>
        <taxon>Kitasatosporales</taxon>
        <taxon>Streptomycetaceae</taxon>
        <taxon>Streptomyces</taxon>
    </lineage>
</organism>
<gene>
    <name evidence="1" type="ORF">V2W30_40515</name>
</gene>
<name>A0ACD5AQK1_9ACTN</name>
<evidence type="ECO:0000313" key="2">
    <source>
        <dbReference type="Proteomes" id="UP001432251"/>
    </source>
</evidence>
<evidence type="ECO:0000313" key="1">
    <source>
        <dbReference type="EMBL" id="WWQ69457.1"/>
    </source>
</evidence>